<protein>
    <submittedName>
        <fullName evidence="2">Oxysterol-binding protein</fullName>
    </submittedName>
</protein>
<reference evidence="2" key="1">
    <citation type="submission" date="2022-11" db="UniProtKB">
        <authorList>
            <consortium name="WormBaseParasite"/>
        </authorList>
    </citation>
    <scope>IDENTIFICATION</scope>
</reference>
<proteinExistence type="predicted"/>
<evidence type="ECO:0000313" key="2">
    <source>
        <dbReference type="WBParaSite" id="JU765_v2.g6521.t1"/>
    </source>
</evidence>
<dbReference type="WBParaSite" id="JU765_v2.g6521.t1">
    <property type="protein sequence ID" value="JU765_v2.g6521.t1"/>
    <property type="gene ID" value="JU765_v2.g6521"/>
</dbReference>
<dbReference type="Proteomes" id="UP000887576">
    <property type="component" value="Unplaced"/>
</dbReference>
<name>A0AC34RG33_9BILA</name>
<accession>A0AC34RG33</accession>
<evidence type="ECO:0000313" key="1">
    <source>
        <dbReference type="Proteomes" id="UP000887576"/>
    </source>
</evidence>
<organism evidence="1 2">
    <name type="scientific">Panagrolaimus sp. JU765</name>
    <dbReference type="NCBI Taxonomy" id="591449"/>
    <lineage>
        <taxon>Eukaryota</taxon>
        <taxon>Metazoa</taxon>
        <taxon>Ecdysozoa</taxon>
        <taxon>Nematoda</taxon>
        <taxon>Chromadorea</taxon>
        <taxon>Rhabditida</taxon>
        <taxon>Tylenchina</taxon>
        <taxon>Panagrolaimomorpha</taxon>
        <taxon>Panagrolaimoidea</taxon>
        <taxon>Panagrolaimidae</taxon>
        <taxon>Panagrolaimus</taxon>
    </lineage>
</organism>
<sequence length="199" mass="22811">MSTLQNRLKTARRSIVHHASRLKKKKNKRTSTLSSIVDPATMLLKAALDSPMTEDTTASRVFQTQTSFILEEDEHETGQKSATDLEQKMEQLQTCEKMIQTNGSELIEAVSHDLSVGIISKSTLDRLVLFKMTANAMVEAAFRFTTTAKKEDEKLRKKVEREREWFRKKKSEWDSFAAKKLNGAVRRTESKLISVKFRE</sequence>